<dbReference type="RefSeq" id="WP_190040648.1">
    <property type="nucleotide sequence ID" value="NZ_BNBE01000001.1"/>
</dbReference>
<dbReference type="PANTHER" id="PTHR33744">
    <property type="entry name" value="CARBOHYDRATE DIACID REGULATOR"/>
    <property type="match status" value="1"/>
</dbReference>
<accession>A0A919BCN2</accession>
<dbReference type="InterPro" id="IPR025736">
    <property type="entry name" value="PucR_C-HTH_dom"/>
</dbReference>
<evidence type="ECO:0000256" key="1">
    <source>
        <dbReference type="ARBA" id="ARBA00006754"/>
    </source>
</evidence>
<dbReference type="AlphaFoldDB" id="A0A919BCN2"/>
<dbReference type="Pfam" id="PF17853">
    <property type="entry name" value="GGDEF_2"/>
    <property type="match status" value="1"/>
</dbReference>
<dbReference type="InterPro" id="IPR051448">
    <property type="entry name" value="CdaR-like_regulators"/>
</dbReference>
<evidence type="ECO:0000259" key="3">
    <source>
        <dbReference type="Pfam" id="PF17853"/>
    </source>
</evidence>
<organism evidence="4 5">
    <name type="scientific">Streptomyces filamentosus</name>
    <name type="common">Streptomyces roseosporus</name>
    <dbReference type="NCBI Taxonomy" id="67294"/>
    <lineage>
        <taxon>Bacteria</taxon>
        <taxon>Bacillati</taxon>
        <taxon>Actinomycetota</taxon>
        <taxon>Actinomycetes</taxon>
        <taxon>Kitasatosporales</taxon>
        <taxon>Streptomycetaceae</taxon>
        <taxon>Streptomyces</taxon>
    </lineage>
</organism>
<comment type="caution">
    <text evidence="4">The sequence shown here is derived from an EMBL/GenBank/DDBJ whole genome shotgun (WGS) entry which is preliminary data.</text>
</comment>
<dbReference type="InterPro" id="IPR042070">
    <property type="entry name" value="PucR_C-HTH_sf"/>
</dbReference>
<keyword evidence="5" id="KW-1185">Reference proteome</keyword>
<evidence type="ECO:0000313" key="4">
    <source>
        <dbReference type="EMBL" id="GHF79718.1"/>
    </source>
</evidence>
<evidence type="ECO:0000313" key="5">
    <source>
        <dbReference type="Proteomes" id="UP000632849"/>
    </source>
</evidence>
<dbReference type="InterPro" id="IPR041522">
    <property type="entry name" value="CdaR_GGDEF"/>
</dbReference>
<reference evidence="4" key="1">
    <citation type="journal article" date="2014" name="Int. J. Syst. Evol. Microbiol.">
        <title>Complete genome sequence of Corynebacterium casei LMG S-19264T (=DSM 44701T), isolated from a smear-ripened cheese.</title>
        <authorList>
            <consortium name="US DOE Joint Genome Institute (JGI-PGF)"/>
            <person name="Walter F."/>
            <person name="Albersmeier A."/>
            <person name="Kalinowski J."/>
            <person name="Ruckert C."/>
        </authorList>
    </citation>
    <scope>NUCLEOTIDE SEQUENCE</scope>
    <source>
        <strain evidence="4">JCM 4122</strain>
    </source>
</reference>
<dbReference type="Proteomes" id="UP000632849">
    <property type="component" value="Unassembled WGS sequence"/>
</dbReference>
<proteinExistence type="inferred from homology"/>
<dbReference type="EMBL" id="BNBE01000001">
    <property type="protein sequence ID" value="GHF79718.1"/>
    <property type="molecule type" value="Genomic_DNA"/>
</dbReference>
<dbReference type="PANTHER" id="PTHR33744:SF17">
    <property type="entry name" value="CONSERVED PROTEIN"/>
    <property type="match status" value="1"/>
</dbReference>
<name>A0A919BCN2_STRFL</name>
<dbReference type="Pfam" id="PF13556">
    <property type="entry name" value="HTH_30"/>
    <property type="match status" value="1"/>
</dbReference>
<evidence type="ECO:0008006" key="6">
    <source>
        <dbReference type="Google" id="ProtNLM"/>
    </source>
</evidence>
<comment type="similarity">
    <text evidence="1">Belongs to the CdaR family.</text>
</comment>
<dbReference type="Gene3D" id="1.10.10.2840">
    <property type="entry name" value="PucR C-terminal helix-turn-helix domain"/>
    <property type="match status" value="1"/>
</dbReference>
<gene>
    <name evidence="4" type="ORF">GCM10017667_04010</name>
</gene>
<protein>
    <recommendedName>
        <fullName evidence="6">PucR family transcriptional regulator</fullName>
    </recommendedName>
</protein>
<feature type="domain" description="CdaR GGDEF-like" evidence="3">
    <location>
        <begin position="165"/>
        <end position="287"/>
    </location>
</feature>
<sequence length="401" mass="41730">MPAALDRAPDTGAPTGELLDRALAPLGAPACHLLTGSGRTVARTAAARAELPAPRAADLLRTGRGTTLRVDDGAATDFDAWHLYLPEPVRVPARALAEVAALLARHRREREPEQVAERATAELADALRAFDAFTGEQADRVAAFGSCAEEHDGSAGEFGMTGEGDGSTRLRAALAACGLGETGPYTVVVASLAPRGEAGDAAAALAEALRHLPSAARAVTEDPDGGATAVVAREPDAGYDVRARLGEVWPLIHGCRPEAAPHAGVSGPVDAPERLPAGLAQARYALAAARATGPAGPRVVGLGDLDGLDMLLAGVPSDVREVYRDTVLGPLLKAGRGSAPMLLETLESFLAHDRSWARTAEALHVHVNTVHYRVSRIEELTGRDLSRLDHAADLRAALLCR</sequence>
<reference evidence="4" key="2">
    <citation type="submission" date="2020-09" db="EMBL/GenBank/DDBJ databases">
        <authorList>
            <person name="Sun Q."/>
            <person name="Ohkuma M."/>
        </authorList>
    </citation>
    <scope>NUCLEOTIDE SEQUENCE</scope>
    <source>
        <strain evidence="4">JCM 4122</strain>
    </source>
</reference>
<evidence type="ECO:0000259" key="2">
    <source>
        <dbReference type="Pfam" id="PF13556"/>
    </source>
</evidence>
<feature type="domain" description="PucR C-terminal helix-turn-helix" evidence="2">
    <location>
        <begin position="342"/>
        <end position="399"/>
    </location>
</feature>